<dbReference type="SMART" id="SM00369">
    <property type="entry name" value="LRR_TYP"/>
    <property type="match status" value="4"/>
</dbReference>
<dbReference type="InterPro" id="IPR032675">
    <property type="entry name" value="LRR_dom_sf"/>
</dbReference>
<dbReference type="GO" id="GO:0005737">
    <property type="term" value="C:cytoplasm"/>
    <property type="evidence" value="ECO:0007669"/>
    <property type="project" value="TreeGrafter"/>
</dbReference>
<sequence>CLYNCTERFGTLKYLNGISNLCNLKKLILSKNNIADFPEEIRNLVHLERLDLNQNQIRVIPEGVFSCFPKLKHLRLNNNRLDNLPKDLVACSSTLQYLNLSNNLFQTIPLVVLELTNLQEFYVQNNVLQQLPMMLFQKLPLKMFKVSGNPLRQPPYEVCAGGIRQIISYFNQLQQCQGKEDKRVKTMFLGASLAGKSTICKSLQQRQIGGSCCLMARWHEWQSPSS</sequence>
<dbReference type="Gene3D" id="3.80.10.10">
    <property type="entry name" value="Ribonuclease Inhibitor"/>
    <property type="match status" value="1"/>
</dbReference>
<dbReference type="Pfam" id="PF00560">
    <property type="entry name" value="LRR_1"/>
    <property type="match status" value="1"/>
</dbReference>
<dbReference type="OMA" id="LYINHNY"/>
<reference evidence="3" key="2">
    <citation type="submission" date="2025-09" db="UniProtKB">
        <authorList>
            <consortium name="Ensembl"/>
        </authorList>
    </citation>
    <scope>IDENTIFICATION</scope>
</reference>
<keyword evidence="1" id="KW-0433">Leucine-rich repeat</keyword>
<dbReference type="PANTHER" id="PTHR48051">
    <property type="match status" value="1"/>
</dbReference>
<dbReference type="Ensembl" id="ENSVKKT00000006215.1">
    <property type="protein sequence ID" value="ENSVKKP00000006054.1"/>
    <property type="gene ID" value="ENSVKKG00000004408.1"/>
</dbReference>
<dbReference type="Proteomes" id="UP000694545">
    <property type="component" value="Unplaced"/>
</dbReference>
<dbReference type="AlphaFoldDB" id="A0A8D2IX35"/>
<dbReference type="PROSITE" id="PS51450">
    <property type="entry name" value="LRR"/>
    <property type="match status" value="3"/>
</dbReference>
<evidence type="ECO:0000313" key="4">
    <source>
        <dbReference type="Proteomes" id="UP000694545"/>
    </source>
</evidence>
<organism evidence="3 4">
    <name type="scientific">Varanus komodoensis</name>
    <name type="common">Komodo dragon</name>
    <dbReference type="NCBI Taxonomy" id="61221"/>
    <lineage>
        <taxon>Eukaryota</taxon>
        <taxon>Metazoa</taxon>
        <taxon>Chordata</taxon>
        <taxon>Craniata</taxon>
        <taxon>Vertebrata</taxon>
        <taxon>Euteleostomi</taxon>
        <taxon>Lepidosauria</taxon>
        <taxon>Squamata</taxon>
        <taxon>Bifurcata</taxon>
        <taxon>Unidentata</taxon>
        <taxon>Episquamata</taxon>
        <taxon>Toxicofera</taxon>
        <taxon>Anguimorpha</taxon>
        <taxon>Paleoanguimorpha</taxon>
        <taxon>Varanoidea</taxon>
        <taxon>Varanidae</taxon>
        <taxon>Varanus</taxon>
    </lineage>
</organism>
<evidence type="ECO:0000256" key="2">
    <source>
        <dbReference type="ARBA" id="ARBA00022737"/>
    </source>
</evidence>
<evidence type="ECO:0000313" key="3">
    <source>
        <dbReference type="Ensembl" id="ENSVKKP00000006054.1"/>
    </source>
</evidence>
<name>A0A8D2IX35_VARKO</name>
<reference evidence="3" key="1">
    <citation type="submission" date="2025-08" db="UniProtKB">
        <authorList>
            <consortium name="Ensembl"/>
        </authorList>
    </citation>
    <scope>IDENTIFICATION</scope>
</reference>
<protein>
    <submittedName>
        <fullName evidence="3">Uncharacterized protein</fullName>
    </submittedName>
</protein>
<keyword evidence="2" id="KW-0677">Repeat</keyword>
<evidence type="ECO:0000256" key="1">
    <source>
        <dbReference type="ARBA" id="ARBA00022614"/>
    </source>
</evidence>
<dbReference type="InterPro" id="IPR001611">
    <property type="entry name" value="Leu-rich_rpt"/>
</dbReference>
<dbReference type="InterPro" id="IPR050216">
    <property type="entry name" value="LRR_domain-containing"/>
</dbReference>
<keyword evidence="4" id="KW-1185">Reference proteome</keyword>
<dbReference type="Pfam" id="PF13855">
    <property type="entry name" value="LRR_8"/>
    <property type="match status" value="1"/>
</dbReference>
<proteinExistence type="predicted"/>
<dbReference type="InterPro" id="IPR003591">
    <property type="entry name" value="Leu-rich_rpt_typical-subtyp"/>
</dbReference>
<dbReference type="PANTHER" id="PTHR48051:SF45">
    <property type="entry name" value="LEUCINE-RICH REPEAT PROTEIN SHOC-2-LIKE"/>
    <property type="match status" value="1"/>
</dbReference>
<accession>A0A8D2IX35</accession>
<dbReference type="SUPFAM" id="SSF52058">
    <property type="entry name" value="L domain-like"/>
    <property type="match status" value="1"/>
</dbReference>